<dbReference type="PANTHER" id="PTHR46797:SF23">
    <property type="entry name" value="HTH-TYPE TRANSCRIPTIONAL REGULATOR SUTR"/>
    <property type="match status" value="1"/>
</dbReference>
<dbReference type="InterPro" id="IPR010982">
    <property type="entry name" value="Lambda_DNA-bd_dom_sf"/>
</dbReference>
<dbReference type="RefSeq" id="WP_377709729.1">
    <property type="nucleotide sequence ID" value="NZ_JBHSMP010000007.1"/>
</dbReference>
<dbReference type="Pfam" id="PF01381">
    <property type="entry name" value="HTH_3"/>
    <property type="match status" value="1"/>
</dbReference>
<dbReference type="InterPro" id="IPR001387">
    <property type="entry name" value="Cro/C1-type_HTH"/>
</dbReference>
<dbReference type="InterPro" id="IPR050807">
    <property type="entry name" value="TransReg_Diox_bact_type"/>
</dbReference>
<evidence type="ECO:0000256" key="2">
    <source>
        <dbReference type="ARBA" id="ARBA00023125"/>
    </source>
</evidence>
<dbReference type="PANTHER" id="PTHR46797">
    <property type="entry name" value="HTH-TYPE TRANSCRIPTIONAL REGULATOR"/>
    <property type="match status" value="1"/>
</dbReference>
<evidence type="ECO:0000313" key="5">
    <source>
        <dbReference type="EMBL" id="MFC5428045.1"/>
    </source>
</evidence>
<proteinExistence type="predicted"/>
<reference evidence="6" key="1">
    <citation type="journal article" date="2019" name="Int. J. Syst. Evol. Microbiol.">
        <title>The Global Catalogue of Microorganisms (GCM) 10K type strain sequencing project: providing services to taxonomists for standard genome sequencing and annotation.</title>
        <authorList>
            <consortium name="The Broad Institute Genomics Platform"/>
            <consortium name="The Broad Institute Genome Sequencing Center for Infectious Disease"/>
            <person name="Wu L."/>
            <person name="Ma J."/>
        </authorList>
    </citation>
    <scope>NUCLEOTIDE SEQUENCE [LARGE SCALE GENOMIC DNA]</scope>
    <source>
        <strain evidence="6">CCUG 56042</strain>
    </source>
</reference>
<comment type="caution">
    <text evidence="5">The sequence shown here is derived from an EMBL/GenBank/DDBJ whole genome shotgun (WGS) entry which is preliminary data.</text>
</comment>
<accession>A0ABW0J4Z6</accession>
<dbReference type="SMART" id="SM00530">
    <property type="entry name" value="HTH_XRE"/>
    <property type="match status" value="1"/>
</dbReference>
<dbReference type="EMBL" id="JBHSMP010000007">
    <property type="protein sequence ID" value="MFC5428045.1"/>
    <property type="molecule type" value="Genomic_DNA"/>
</dbReference>
<dbReference type="PROSITE" id="PS50943">
    <property type="entry name" value="HTH_CROC1"/>
    <property type="match status" value="1"/>
</dbReference>
<dbReference type="Proteomes" id="UP001596103">
    <property type="component" value="Unassembled WGS sequence"/>
</dbReference>
<evidence type="ECO:0000256" key="3">
    <source>
        <dbReference type="ARBA" id="ARBA00023163"/>
    </source>
</evidence>
<dbReference type="SUPFAM" id="SSF47413">
    <property type="entry name" value="lambda repressor-like DNA-binding domains"/>
    <property type="match status" value="1"/>
</dbReference>
<feature type="domain" description="HTH cro/C1-type" evidence="4">
    <location>
        <begin position="42"/>
        <end position="96"/>
    </location>
</feature>
<keyword evidence="6" id="KW-1185">Reference proteome</keyword>
<keyword evidence="3" id="KW-0804">Transcription</keyword>
<keyword evidence="1" id="KW-0805">Transcription regulation</keyword>
<evidence type="ECO:0000256" key="1">
    <source>
        <dbReference type="ARBA" id="ARBA00023015"/>
    </source>
</evidence>
<organism evidence="5 6">
    <name type="scientific">Paraburkholderia denitrificans</name>
    <dbReference type="NCBI Taxonomy" id="694025"/>
    <lineage>
        <taxon>Bacteria</taxon>
        <taxon>Pseudomonadati</taxon>
        <taxon>Pseudomonadota</taxon>
        <taxon>Betaproteobacteria</taxon>
        <taxon>Burkholderiales</taxon>
        <taxon>Burkholderiaceae</taxon>
        <taxon>Paraburkholderia</taxon>
    </lineage>
</organism>
<protein>
    <submittedName>
        <fullName evidence="5">Helix-turn-helix domain-containing protein</fullName>
    </submittedName>
</protein>
<dbReference type="Gene3D" id="1.10.260.40">
    <property type="entry name" value="lambda repressor-like DNA-binding domains"/>
    <property type="match status" value="1"/>
</dbReference>
<sequence>MSLIVRAIIERGLKQVKSVGFDIFLTEMSMQYDPLALFGKRLIALRKARGWSQERLALESGLARSYIGGIERGQRNIALYNICVLASTLGISPASMLDFDEPA</sequence>
<dbReference type="CDD" id="cd00093">
    <property type="entry name" value="HTH_XRE"/>
    <property type="match status" value="1"/>
</dbReference>
<keyword evidence="2" id="KW-0238">DNA-binding</keyword>
<evidence type="ECO:0000313" key="6">
    <source>
        <dbReference type="Proteomes" id="UP001596103"/>
    </source>
</evidence>
<name>A0ABW0J4Z6_9BURK</name>
<gene>
    <name evidence="5" type="ORF">ACFPTO_04360</name>
</gene>
<evidence type="ECO:0000259" key="4">
    <source>
        <dbReference type="PROSITE" id="PS50943"/>
    </source>
</evidence>